<comment type="caution">
    <text evidence="10">The sequence shown here is derived from an EMBL/GenBank/DDBJ whole genome shotgun (WGS) entry which is preliminary data.</text>
</comment>
<dbReference type="EMBL" id="AAUW01000021">
    <property type="protein sequence ID" value="EAV41352.1"/>
    <property type="molecule type" value="Genomic_DNA"/>
</dbReference>
<evidence type="ECO:0000256" key="5">
    <source>
        <dbReference type="RuleBase" id="RU004004"/>
    </source>
</evidence>
<organism evidence="10 11">
    <name type="scientific">Roseibium aggregatum (strain ATCC 25650 / DSM 13394 / JCM 20685 / NBRC 16684 / NCIMB 2208 / IAM 12614 / B1)</name>
    <name type="common">Stappia aggregata</name>
    <dbReference type="NCBI Taxonomy" id="384765"/>
    <lineage>
        <taxon>Bacteria</taxon>
        <taxon>Pseudomonadati</taxon>
        <taxon>Pseudomonadota</taxon>
        <taxon>Alphaproteobacteria</taxon>
        <taxon>Hyphomicrobiales</taxon>
        <taxon>Stappiaceae</taxon>
        <taxon>Roseibium</taxon>
    </lineage>
</organism>
<evidence type="ECO:0000256" key="6">
    <source>
        <dbReference type="SAM" id="MobiDB-lite"/>
    </source>
</evidence>
<comment type="subcellular location">
    <subcellularLocation>
        <location evidence="5">Cell outer membrane</location>
    </subcellularLocation>
    <subcellularLocation>
        <location evidence="1">Membrane</location>
    </subcellularLocation>
</comment>
<dbReference type="PANTHER" id="PTHR30332">
    <property type="entry name" value="PROBABLE GENERAL SECRETION PATHWAY PROTEIN D"/>
    <property type="match status" value="1"/>
</dbReference>
<evidence type="ECO:0000256" key="2">
    <source>
        <dbReference type="ARBA" id="ARBA00022729"/>
    </source>
</evidence>
<dbReference type="GO" id="GO:0009279">
    <property type="term" value="C:cell outer membrane"/>
    <property type="evidence" value="ECO:0007669"/>
    <property type="project" value="UniProtKB-SubCell"/>
</dbReference>
<evidence type="ECO:0000259" key="9">
    <source>
        <dbReference type="Pfam" id="PF03958"/>
    </source>
</evidence>
<dbReference type="GO" id="GO:0015627">
    <property type="term" value="C:type II protein secretion system complex"/>
    <property type="evidence" value="ECO:0007669"/>
    <property type="project" value="TreeGrafter"/>
</dbReference>
<dbReference type="InterPro" id="IPR001775">
    <property type="entry name" value="GspD/PilQ"/>
</dbReference>
<evidence type="ECO:0000313" key="11">
    <source>
        <dbReference type="Proteomes" id="UP000004848"/>
    </source>
</evidence>
<evidence type="ECO:0000313" key="10">
    <source>
        <dbReference type="EMBL" id="EAV41352.1"/>
    </source>
</evidence>
<accession>A0P0N8</accession>
<keyword evidence="3" id="KW-0472">Membrane</keyword>
<dbReference type="Proteomes" id="UP000004848">
    <property type="component" value="Unassembled WGS sequence"/>
</dbReference>
<evidence type="ECO:0000256" key="3">
    <source>
        <dbReference type="ARBA" id="ARBA00023136"/>
    </source>
</evidence>
<dbReference type="InterPro" id="IPR038591">
    <property type="entry name" value="NolW-like_sf"/>
</dbReference>
<feature type="signal peptide" evidence="7">
    <location>
        <begin position="1"/>
        <end position="29"/>
    </location>
</feature>
<gene>
    <name evidence="10" type="ORF">SIAM614_01139</name>
</gene>
<dbReference type="InterPro" id="IPR005644">
    <property type="entry name" value="NolW-like"/>
</dbReference>
<feature type="domain" description="NolW-like" evidence="9">
    <location>
        <begin position="357"/>
        <end position="499"/>
    </location>
</feature>
<dbReference type="InterPro" id="IPR004846">
    <property type="entry name" value="T2SS/T3SS_dom"/>
</dbReference>
<dbReference type="AlphaFoldDB" id="A0P0N8"/>
<dbReference type="Pfam" id="PF03958">
    <property type="entry name" value="Secretin_N"/>
    <property type="match status" value="1"/>
</dbReference>
<dbReference type="InterPro" id="IPR050810">
    <property type="entry name" value="Bact_Secretion_Sys_Channel"/>
</dbReference>
<keyword evidence="2 7" id="KW-0732">Signal</keyword>
<evidence type="ECO:0000256" key="1">
    <source>
        <dbReference type="ARBA" id="ARBA00004370"/>
    </source>
</evidence>
<sequence length="789" mass="84752">MQSARKTRTYCLRRIAVITFLAVFAAACAKTAKQEGDDVGRHQRNILDFSGNSVLANDLKHVETGDLDVSRVNGSDPASEGIGFVGILQNEPTTFSVSANEINRNLVELGQVGAGFGNPNEAVTIAFDNEPLGYVVKQLLGGMLSANYVTSEEFTGVVSFKTETPVPRSSIPSILRDILAHYGYVMKIINGVYHIGPVSKIVELERNAAAGAIGDFKTRVLKLKNGNVEEIAQAVAQILPAGATITPVLSNNTLVLRVNPSDEKAVVDLIQAIIGNSGENEFIAVIPLRESPPEVVANAVVGYFQNSGKTGTQIPLVIPMEEQQSLLVVAQSQQAMSNMRTLVRGLDKENQNATSLRIIPLKNLSAEETAGQLNAIFANSNDGPGYEPDIRAQDLLTASIPDDGHGPEAENASSISAPAIIRGKGRDDPDNGSGTAAQRAAKQRLSGRLNRLADTRRSSEEAVSIVPDVRNNALLVHSKFRQFKRIRDVVRTLDVPLAQVVIEATIVEVALNDRLKYGVQAFLSGEGVEIRSSRLPDPADTGEPGAVALFDVDSVDGTTATFVLEALQTVTELKVISSPYLTVLDGKAARLSVGDQIPFLVQQTNASETGTTTTTNQIEVRDVGVILQVTPSIRPDNSVLLNVQQEVSSAKSSGSGENLTPVISQRTINSDVVIESGKMALLGGLIQSRSEEVTTKVPLMSKMPIVGNLFKQTDAVKDRTELLVMITPRVVRRSHQLDELTRLLRSRSTGLHTSFSDGPDTAAEFRPEPKIGKPAKLPILNVLGNMEFY</sequence>
<dbReference type="OrthoDB" id="9775455at2"/>
<dbReference type="GO" id="GO:0009306">
    <property type="term" value="P:protein secretion"/>
    <property type="evidence" value="ECO:0007669"/>
    <property type="project" value="InterPro"/>
</dbReference>
<evidence type="ECO:0000259" key="8">
    <source>
        <dbReference type="Pfam" id="PF00263"/>
    </source>
</evidence>
<dbReference type="PROSITE" id="PS51257">
    <property type="entry name" value="PROKAR_LIPOPROTEIN"/>
    <property type="match status" value="1"/>
</dbReference>
<comment type="similarity">
    <text evidence="4">Belongs to the bacterial secretin family.</text>
</comment>
<evidence type="ECO:0000256" key="4">
    <source>
        <dbReference type="RuleBase" id="RU004003"/>
    </source>
</evidence>
<dbReference type="GeneID" id="68849066"/>
<dbReference type="Gene3D" id="3.55.50.30">
    <property type="match status" value="1"/>
</dbReference>
<dbReference type="RefSeq" id="WP_006938600.1">
    <property type="nucleotide sequence ID" value="NZ_AAUW01000021.1"/>
</dbReference>
<feature type="chain" id="PRO_5002628355" evidence="7">
    <location>
        <begin position="30"/>
        <end position="789"/>
    </location>
</feature>
<keyword evidence="5" id="KW-0813">Transport</keyword>
<feature type="region of interest" description="Disordered" evidence="6">
    <location>
        <begin position="398"/>
        <end position="445"/>
    </location>
</feature>
<proteinExistence type="inferred from homology"/>
<dbReference type="eggNOG" id="COG1450">
    <property type="taxonomic scope" value="Bacteria"/>
</dbReference>
<dbReference type="Pfam" id="PF00263">
    <property type="entry name" value="Secretin"/>
    <property type="match status" value="1"/>
</dbReference>
<dbReference type="Gene3D" id="3.30.1370.120">
    <property type="match status" value="2"/>
</dbReference>
<reference evidence="10 11" key="1">
    <citation type="submission" date="2006-05" db="EMBL/GenBank/DDBJ databases">
        <authorList>
            <person name="King G."/>
            <person name="Ferriera S."/>
            <person name="Johnson J."/>
            <person name="Kravitz S."/>
            <person name="Beeson K."/>
            <person name="Sutton G."/>
            <person name="Rogers Y.-H."/>
            <person name="Friedman R."/>
            <person name="Frazier M."/>
            <person name="Venter J.C."/>
        </authorList>
    </citation>
    <scope>NUCLEOTIDE SEQUENCE [LARGE SCALE GENOMIC DNA]</scope>
    <source>
        <strain evidence="11">ATCC 25650 / DSM 13394 / JCM 20685 / NBRC 16684 / NCIMB 2208 / IAM 12614 / B1</strain>
    </source>
</reference>
<protein>
    <submittedName>
        <fullName evidence="10">General secretion proteinD</fullName>
    </submittedName>
</protein>
<dbReference type="PANTHER" id="PTHR30332:SF25">
    <property type="entry name" value="SECRETIN XPSD"/>
    <property type="match status" value="1"/>
</dbReference>
<dbReference type="PRINTS" id="PR00811">
    <property type="entry name" value="BCTERIALGSPD"/>
</dbReference>
<dbReference type="PROSITE" id="PS00875">
    <property type="entry name" value="T2SP_D"/>
    <property type="match status" value="1"/>
</dbReference>
<name>A0P0N8_ROSAI</name>
<dbReference type="InterPro" id="IPR004845">
    <property type="entry name" value="T2SS_GspD_CS"/>
</dbReference>
<evidence type="ECO:0000256" key="7">
    <source>
        <dbReference type="SAM" id="SignalP"/>
    </source>
</evidence>
<feature type="domain" description="Type II/III secretion system secretin-like" evidence="8">
    <location>
        <begin position="566"/>
        <end position="732"/>
    </location>
</feature>